<evidence type="ECO:0000256" key="4">
    <source>
        <dbReference type="ARBA" id="ARBA00005366"/>
    </source>
</evidence>
<evidence type="ECO:0000256" key="14">
    <source>
        <dbReference type="ARBA" id="ARBA00023242"/>
    </source>
</evidence>
<protein>
    <recommendedName>
        <fullName evidence="17">DASH complex subunit DUO1</fullName>
    </recommendedName>
    <alternativeName>
        <fullName evidence="18">Outer kinetochore protein DUO1</fullName>
    </alternativeName>
</protein>
<dbReference type="GO" id="GO:0072686">
    <property type="term" value="C:mitotic spindle"/>
    <property type="evidence" value="ECO:0007669"/>
    <property type="project" value="InterPro"/>
</dbReference>
<dbReference type="GO" id="GO:0042729">
    <property type="term" value="C:DASH complex"/>
    <property type="evidence" value="ECO:0007669"/>
    <property type="project" value="InterPro"/>
</dbReference>
<dbReference type="STRING" id="984486.A0A1E3QQ03"/>
<evidence type="ECO:0000256" key="5">
    <source>
        <dbReference type="ARBA" id="ARBA00022454"/>
    </source>
</evidence>
<dbReference type="PANTHER" id="PTHR28216">
    <property type="entry name" value="DASH COMPLEX SUBUNIT DUO1"/>
    <property type="match status" value="1"/>
</dbReference>
<keyword evidence="16" id="KW-0137">Centromere</keyword>
<feature type="non-terminal residue" evidence="20">
    <location>
        <position position="122"/>
    </location>
</feature>
<dbReference type="EMBL" id="KV454433">
    <property type="protein sequence ID" value="ODQ79047.1"/>
    <property type="molecule type" value="Genomic_DNA"/>
</dbReference>
<keyword evidence="10" id="KW-0159">Chromosome partition</keyword>
<evidence type="ECO:0000256" key="6">
    <source>
        <dbReference type="ARBA" id="ARBA00022490"/>
    </source>
</evidence>
<evidence type="ECO:0000256" key="9">
    <source>
        <dbReference type="ARBA" id="ARBA00022776"/>
    </source>
</evidence>
<evidence type="ECO:0000313" key="21">
    <source>
        <dbReference type="Proteomes" id="UP000094336"/>
    </source>
</evidence>
<evidence type="ECO:0000256" key="16">
    <source>
        <dbReference type="ARBA" id="ARBA00023328"/>
    </source>
</evidence>
<evidence type="ECO:0000256" key="19">
    <source>
        <dbReference type="SAM" id="MobiDB-lite"/>
    </source>
</evidence>
<evidence type="ECO:0000256" key="8">
    <source>
        <dbReference type="ARBA" id="ARBA00022701"/>
    </source>
</evidence>
<keyword evidence="15" id="KW-0131">Cell cycle</keyword>
<reference evidence="21" key="1">
    <citation type="submission" date="2016-05" db="EMBL/GenBank/DDBJ databases">
        <title>Comparative genomics of biotechnologically important yeasts.</title>
        <authorList>
            <consortium name="DOE Joint Genome Institute"/>
            <person name="Riley R."/>
            <person name="Haridas S."/>
            <person name="Wolfe K.H."/>
            <person name="Lopes M.R."/>
            <person name="Hittinger C.T."/>
            <person name="Goker M."/>
            <person name="Salamov A."/>
            <person name="Wisecaver J."/>
            <person name="Long T.M."/>
            <person name="Aerts A.L."/>
            <person name="Barry K."/>
            <person name="Choi C."/>
            <person name="Clum A."/>
            <person name="Coughlan A.Y."/>
            <person name="Deshpande S."/>
            <person name="Douglass A.P."/>
            <person name="Hanson S.J."/>
            <person name="Klenk H.-P."/>
            <person name="Labutti K."/>
            <person name="Lapidus A."/>
            <person name="Lindquist E."/>
            <person name="Lipzen A."/>
            <person name="Meier-Kolthoff J.P."/>
            <person name="Ohm R.A."/>
            <person name="Otillar R.P."/>
            <person name="Pangilinan J."/>
            <person name="Peng Y."/>
            <person name="Rokas A."/>
            <person name="Rosa C.A."/>
            <person name="Scheuner C."/>
            <person name="Sibirny A.A."/>
            <person name="Slot J.C."/>
            <person name="Stielow J.B."/>
            <person name="Sun H."/>
            <person name="Kurtzman C.P."/>
            <person name="Blackwell M."/>
            <person name="Grigoriev I.V."/>
            <person name="Jeffries T.W."/>
        </authorList>
    </citation>
    <scope>NUCLEOTIDE SEQUENCE [LARGE SCALE GENOMIC DNA]</scope>
    <source>
        <strain evidence="21">NRRL Y-12698</strain>
    </source>
</reference>
<evidence type="ECO:0000256" key="10">
    <source>
        <dbReference type="ARBA" id="ARBA00022829"/>
    </source>
</evidence>
<dbReference type="InterPro" id="IPR013960">
    <property type="entry name" value="DASH_Duo1"/>
</dbReference>
<evidence type="ECO:0000313" key="20">
    <source>
        <dbReference type="EMBL" id="ODQ79047.1"/>
    </source>
</evidence>
<evidence type="ECO:0000256" key="11">
    <source>
        <dbReference type="ARBA" id="ARBA00022838"/>
    </source>
</evidence>
<dbReference type="GO" id="GO:0007059">
    <property type="term" value="P:chromosome segregation"/>
    <property type="evidence" value="ECO:0007669"/>
    <property type="project" value="UniProtKB-KW"/>
</dbReference>
<evidence type="ECO:0000256" key="3">
    <source>
        <dbReference type="ARBA" id="ARBA00004629"/>
    </source>
</evidence>
<keyword evidence="7" id="KW-0132">Cell division</keyword>
<dbReference type="GO" id="GO:0051301">
    <property type="term" value="P:cell division"/>
    <property type="evidence" value="ECO:0007669"/>
    <property type="project" value="UniProtKB-KW"/>
</dbReference>
<proteinExistence type="inferred from homology"/>
<gene>
    <name evidence="20" type="ORF">BABINDRAFT_28300</name>
</gene>
<dbReference type="Pfam" id="PF08651">
    <property type="entry name" value="DASH_Duo1"/>
    <property type="match status" value="1"/>
</dbReference>
<dbReference type="GO" id="GO:0005874">
    <property type="term" value="C:microtubule"/>
    <property type="evidence" value="ECO:0007669"/>
    <property type="project" value="UniProtKB-KW"/>
</dbReference>
<evidence type="ECO:0000256" key="18">
    <source>
        <dbReference type="ARBA" id="ARBA00044358"/>
    </source>
</evidence>
<comment type="similarity">
    <text evidence="4">Belongs to the DASH complex DUO1 family.</text>
</comment>
<dbReference type="AlphaFoldDB" id="A0A1E3QQ03"/>
<keyword evidence="21" id="KW-1185">Reference proteome</keyword>
<evidence type="ECO:0000256" key="17">
    <source>
        <dbReference type="ARBA" id="ARBA00044152"/>
    </source>
</evidence>
<dbReference type="GeneID" id="30149276"/>
<name>A0A1E3QQ03_9ASCO</name>
<evidence type="ECO:0000256" key="2">
    <source>
        <dbReference type="ARBA" id="ARBA00004186"/>
    </source>
</evidence>
<dbReference type="GO" id="GO:0000278">
    <property type="term" value="P:mitotic cell cycle"/>
    <property type="evidence" value="ECO:0007669"/>
    <property type="project" value="InterPro"/>
</dbReference>
<keyword evidence="14" id="KW-0539">Nucleus</keyword>
<comment type="subcellular location">
    <subcellularLocation>
        <location evidence="3">Chromosome</location>
        <location evidence="3">Centromere</location>
        <location evidence="3">Kinetochore</location>
    </subcellularLocation>
    <subcellularLocation>
        <location evidence="2">Cytoplasm</location>
        <location evidence="2">Cytoskeleton</location>
        <location evidence="2">Spindle</location>
    </subcellularLocation>
    <subcellularLocation>
        <location evidence="1">Nucleus</location>
    </subcellularLocation>
</comment>
<sequence length="122" mass="13994">SSKQLALERELEQLTAVNSTMSSVLESIGSTKSNLTTLLQATNQTNSLLELWIKILNQANFNQELINDTTWQGSLSSETKWQDRVGKLNDVMNKIDAEKRKREQEVNAKQNLEKVRQQRFND</sequence>
<dbReference type="RefSeq" id="XP_018984375.1">
    <property type="nucleotide sequence ID" value="XM_019131423.1"/>
</dbReference>
<accession>A0A1E3QQ03</accession>
<keyword evidence="8" id="KW-0493">Microtubule</keyword>
<keyword evidence="9" id="KW-0498">Mitosis</keyword>
<dbReference type="OrthoDB" id="5599235at2759"/>
<evidence type="ECO:0000256" key="12">
    <source>
        <dbReference type="ARBA" id="ARBA00023054"/>
    </source>
</evidence>
<keyword evidence="13" id="KW-0206">Cytoskeleton</keyword>
<evidence type="ECO:0000256" key="15">
    <source>
        <dbReference type="ARBA" id="ARBA00023306"/>
    </source>
</evidence>
<keyword evidence="12" id="KW-0175">Coiled coil</keyword>
<dbReference type="Proteomes" id="UP000094336">
    <property type="component" value="Unassembled WGS sequence"/>
</dbReference>
<evidence type="ECO:0000256" key="1">
    <source>
        <dbReference type="ARBA" id="ARBA00004123"/>
    </source>
</evidence>
<feature type="region of interest" description="Disordered" evidence="19">
    <location>
        <begin position="99"/>
        <end position="122"/>
    </location>
</feature>
<evidence type="ECO:0000256" key="7">
    <source>
        <dbReference type="ARBA" id="ARBA00022618"/>
    </source>
</evidence>
<keyword evidence="11" id="KW-0995">Kinetochore</keyword>
<dbReference type="PANTHER" id="PTHR28216:SF1">
    <property type="entry name" value="DASH COMPLEX SUBUNIT DUO1"/>
    <property type="match status" value="1"/>
</dbReference>
<feature type="non-terminal residue" evidence="20">
    <location>
        <position position="1"/>
    </location>
</feature>
<evidence type="ECO:0000256" key="13">
    <source>
        <dbReference type="ARBA" id="ARBA00023212"/>
    </source>
</evidence>
<organism evidence="20 21">
    <name type="scientific">Babjeviella inositovora NRRL Y-12698</name>
    <dbReference type="NCBI Taxonomy" id="984486"/>
    <lineage>
        <taxon>Eukaryota</taxon>
        <taxon>Fungi</taxon>
        <taxon>Dikarya</taxon>
        <taxon>Ascomycota</taxon>
        <taxon>Saccharomycotina</taxon>
        <taxon>Pichiomycetes</taxon>
        <taxon>Serinales incertae sedis</taxon>
        <taxon>Babjeviella</taxon>
    </lineage>
</organism>
<keyword evidence="5" id="KW-0158">Chromosome</keyword>
<keyword evidence="6" id="KW-0963">Cytoplasm</keyword>